<gene>
    <name evidence="2" type="ORF">Desaf_0924</name>
</gene>
<dbReference type="SUPFAM" id="SSF51126">
    <property type="entry name" value="Pectin lyase-like"/>
    <property type="match status" value="2"/>
</dbReference>
<name>F3YV22_DESAF</name>
<dbReference type="Gene3D" id="2.160.20.10">
    <property type="entry name" value="Single-stranded right-handed beta-helix, Pectin lyase-like"/>
    <property type="match status" value="1"/>
</dbReference>
<keyword evidence="3" id="KW-1185">Reference proteome</keyword>
<dbReference type="SMART" id="SM00710">
    <property type="entry name" value="PbH1"/>
    <property type="match status" value="6"/>
</dbReference>
<dbReference type="STRING" id="690850.Desaf_0924"/>
<evidence type="ECO:0008006" key="4">
    <source>
        <dbReference type="Google" id="ProtNLM"/>
    </source>
</evidence>
<proteinExistence type="predicted"/>
<evidence type="ECO:0000313" key="3">
    <source>
        <dbReference type="Proteomes" id="UP000007844"/>
    </source>
</evidence>
<feature type="chain" id="PRO_5005676644" description="Right handed beta helix domain-containing protein" evidence="1">
    <location>
        <begin position="29"/>
        <end position="546"/>
    </location>
</feature>
<protein>
    <recommendedName>
        <fullName evidence="4">Right handed beta helix domain-containing protein</fullName>
    </recommendedName>
</protein>
<accession>F3YV22</accession>
<feature type="signal peptide" evidence="1">
    <location>
        <begin position="1"/>
        <end position="28"/>
    </location>
</feature>
<dbReference type="AlphaFoldDB" id="F3YV22"/>
<dbReference type="Proteomes" id="UP000007844">
    <property type="component" value="Chromosome"/>
</dbReference>
<organism evidence="2 3">
    <name type="scientific">Desulfocurvibacter africanus subsp. africanus str. Walvis Bay</name>
    <dbReference type="NCBI Taxonomy" id="690850"/>
    <lineage>
        <taxon>Bacteria</taxon>
        <taxon>Pseudomonadati</taxon>
        <taxon>Thermodesulfobacteriota</taxon>
        <taxon>Desulfovibrionia</taxon>
        <taxon>Desulfovibrionales</taxon>
        <taxon>Desulfovibrionaceae</taxon>
        <taxon>Desulfocurvibacter</taxon>
    </lineage>
</organism>
<dbReference type="RefSeq" id="WP_014259090.1">
    <property type="nucleotide sequence ID" value="NC_016629.1"/>
</dbReference>
<dbReference type="InterPro" id="IPR012334">
    <property type="entry name" value="Pectin_lyas_fold"/>
</dbReference>
<sequence length="546" mass="58546" precursor="true">MHMRKMQRSILTLMICLAFVLAASTAMAASYYVSTSGNDGNNGSSSSPWRSVSHAASVAKARGDVINVLAGDFTDNNTCTLAQGVSIKGAGSGKTIIRTSAGTYIKAENSGTPVVDGSNSVTGIRFIGSGSNTGISSVGRSNQTFSANSFEGFGKPIVVHGKPYSWTASCGGKRPSSSAGYCDDDARTSTQPNDNEWARNIKINNNKVTNGLIQPSTIKDSEIGHNVIDNRATLKSCLGDLGMWWDNVDIHDNELYTQTISWNVIAIEAWMVQGNTKFRNNKTNGWFSIIKNPNGTKTPFSWQIVNNVFSSDAPVGVGSAGVRAAIESAFHVENVLIAGNYVENTGSNRTYQHAVGIWGYGINRNVHIRNNVFRNMRSDGIMVSATDTHAQLFDGDNIYVYNNVFDTCNNGSSQALYLEDGAGDLDNVFFKNNIVMNAATAVLVNANHSVSNVQVTHNLLHNATASKDYGSGAFSSVANNYTGQPEFDMTGNKPYPFYKPASDKCNLVNKGTNVGLSFSGSAPDLGAYEYVTVAPPSNLRVIRATK</sequence>
<reference evidence="2 3" key="1">
    <citation type="journal article" date="2011" name="J. Bacteriol.">
        <title>Genome sequence of the mercury-methylating and pleomorphic Desulfovibrio africanus Strain Walvis Bay.</title>
        <authorList>
            <person name="Brown S.D."/>
            <person name="Wall J.D."/>
            <person name="Kucken A.M."/>
            <person name="Gilmour C.C."/>
            <person name="Podar M."/>
            <person name="Brandt C.C."/>
            <person name="Teshima H."/>
            <person name="Detter J.C."/>
            <person name="Han C.S."/>
            <person name="Land M.L."/>
            <person name="Lucas S."/>
            <person name="Han J."/>
            <person name="Pennacchio L."/>
            <person name="Nolan M."/>
            <person name="Pitluck S."/>
            <person name="Woyke T."/>
            <person name="Goodwin L."/>
            <person name="Palumbo A.V."/>
            <person name="Elias D.A."/>
        </authorList>
    </citation>
    <scope>NUCLEOTIDE SEQUENCE [LARGE SCALE GENOMIC DNA]</scope>
    <source>
        <strain evidence="2 3">Walvis Bay</strain>
    </source>
</reference>
<dbReference type="KEGG" id="daf:Desaf_0924"/>
<keyword evidence="1" id="KW-0732">Signal</keyword>
<evidence type="ECO:0000313" key="2">
    <source>
        <dbReference type="EMBL" id="EGJ49272.1"/>
    </source>
</evidence>
<dbReference type="EMBL" id="CP003221">
    <property type="protein sequence ID" value="EGJ49272.1"/>
    <property type="molecule type" value="Genomic_DNA"/>
</dbReference>
<dbReference type="HOGENOM" id="CLU_427483_0_0_7"/>
<dbReference type="InterPro" id="IPR006626">
    <property type="entry name" value="PbH1"/>
</dbReference>
<evidence type="ECO:0000256" key="1">
    <source>
        <dbReference type="SAM" id="SignalP"/>
    </source>
</evidence>
<dbReference type="InterPro" id="IPR011050">
    <property type="entry name" value="Pectin_lyase_fold/virulence"/>
</dbReference>